<feature type="non-terminal residue" evidence="4">
    <location>
        <position position="1"/>
    </location>
</feature>
<keyword evidence="1" id="KW-0862">Zinc</keyword>
<dbReference type="GO" id="GO:0008270">
    <property type="term" value="F:zinc ion binding"/>
    <property type="evidence" value="ECO:0007669"/>
    <property type="project" value="UniProtKB-KW"/>
</dbReference>
<keyword evidence="1" id="KW-0863">Zinc-finger</keyword>
<evidence type="ECO:0000256" key="1">
    <source>
        <dbReference type="PROSITE-ProRule" id="PRU00047"/>
    </source>
</evidence>
<name>A0A0L8GV23_OCTBM</name>
<evidence type="ECO:0000256" key="2">
    <source>
        <dbReference type="SAM" id="MobiDB-lite"/>
    </source>
</evidence>
<feature type="compositionally biased region" description="Basic residues" evidence="2">
    <location>
        <begin position="136"/>
        <end position="145"/>
    </location>
</feature>
<reference evidence="4" key="1">
    <citation type="submission" date="2015-07" db="EMBL/GenBank/DDBJ databases">
        <title>MeaNS - Measles Nucleotide Surveillance Program.</title>
        <authorList>
            <person name="Tran T."/>
            <person name="Druce J."/>
        </authorList>
    </citation>
    <scope>NUCLEOTIDE SEQUENCE</scope>
    <source>
        <strain evidence="4">UCB-OBI-ISO-001</strain>
        <tissue evidence="4">Gonad</tissue>
    </source>
</reference>
<sequence>KTSKVRIEGIPTDIEVTWVAAAVFAGSVAEVAVLQATETENGGWRRKTLDVIIQAEESQLESLAETVTLGKIVVKVWVDGRTPRCFKCGQKGHIRAHCPLQRKTTEETVVGTEEKKEEVQIDGRNKEDEWTVTENRRKKCKKRKNSQCDLGPQTNSIPPKTTQTHPPHKDTKQPTTSPTGKKEERTDTIKFTRLFPR</sequence>
<protein>
    <recommendedName>
        <fullName evidence="3">CCHC-type domain-containing protein</fullName>
    </recommendedName>
</protein>
<dbReference type="EMBL" id="KQ420261">
    <property type="protein sequence ID" value="KOF80828.1"/>
    <property type="molecule type" value="Genomic_DNA"/>
</dbReference>
<evidence type="ECO:0000313" key="4">
    <source>
        <dbReference type="EMBL" id="KOF80828.1"/>
    </source>
</evidence>
<feature type="compositionally biased region" description="Basic and acidic residues" evidence="2">
    <location>
        <begin position="180"/>
        <end position="190"/>
    </location>
</feature>
<evidence type="ECO:0000259" key="3">
    <source>
        <dbReference type="PROSITE" id="PS50158"/>
    </source>
</evidence>
<feature type="domain" description="CCHC-type" evidence="3">
    <location>
        <begin position="84"/>
        <end position="99"/>
    </location>
</feature>
<dbReference type="OrthoDB" id="6107414at2759"/>
<gene>
    <name evidence="4" type="ORF">OCBIM_22027330mg</name>
</gene>
<dbReference type="InterPro" id="IPR001878">
    <property type="entry name" value="Znf_CCHC"/>
</dbReference>
<dbReference type="SMART" id="SM00343">
    <property type="entry name" value="ZnF_C2HC"/>
    <property type="match status" value="1"/>
</dbReference>
<organism evidence="4">
    <name type="scientific">Octopus bimaculoides</name>
    <name type="common">California two-spotted octopus</name>
    <dbReference type="NCBI Taxonomy" id="37653"/>
    <lineage>
        <taxon>Eukaryota</taxon>
        <taxon>Metazoa</taxon>
        <taxon>Spiralia</taxon>
        <taxon>Lophotrochozoa</taxon>
        <taxon>Mollusca</taxon>
        <taxon>Cephalopoda</taxon>
        <taxon>Coleoidea</taxon>
        <taxon>Octopodiformes</taxon>
        <taxon>Octopoda</taxon>
        <taxon>Incirrata</taxon>
        <taxon>Octopodidae</taxon>
        <taxon>Octopus</taxon>
    </lineage>
</organism>
<dbReference type="AlphaFoldDB" id="A0A0L8GV23"/>
<dbReference type="PROSITE" id="PS50158">
    <property type="entry name" value="ZF_CCHC"/>
    <property type="match status" value="1"/>
</dbReference>
<dbReference type="GO" id="GO:0003676">
    <property type="term" value="F:nucleic acid binding"/>
    <property type="evidence" value="ECO:0007669"/>
    <property type="project" value="InterPro"/>
</dbReference>
<feature type="region of interest" description="Disordered" evidence="2">
    <location>
        <begin position="136"/>
        <end position="197"/>
    </location>
</feature>
<proteinExistence type="predicted"/>
<dbReference type="InterPro" id="IPR036875">
    <property type="entry name" value="Znf_CCHC_sf"/>
</dbReference>
<dbReference type="Pfam" id="PF00098">
    <property type="entry name" value="zf-CCHC"/>
    <property type="match status" value="1"/>
</dbReference>
<keyword evidence="1" id="KW-0479">Metal-binding</keyword>
<dbReference type="SUPFAM" id="SSF57756">
    <property type="entry name" value="Retrovirus zinc finger-like domains"/>
    <property type="match status" value="1"/>
</dbReference>
<accession>A0A0L8GV23</accession>
<dbReference type="Gene3D" id="4.10.60.10">
    <property type="entry name" value="Zinc finger, CCHC-type"/>
    <property type="match status" value="1"/>
</dbReference>